<name>A0ACC0UKX1_9AGAM</name>
<keyword evidence="2" id="KW-1185">Reference proteome</keyword>
<sequence>MQADGTFLQQPIPKPTPATPSNTTSDNPWAPFQDRLAFDWAWYQYVWLQSSADNIQVGLDLWHAAVIKHASDHDSLEGWMEKTYDLNLQDVLGLLEQQLASTEFEGQFEYALFQEFDFHGDHVYSHLMSAFWANREVDTIAEDPQRYGAMLVPIFSGSDKTTVSVATGNQEYHPVYTSAEQVWLVCIVLNWCPKCDAQPENLDNPGSHCCSHAKTDFLINQWDPVSFIFDAFHAIFPQADIHELLAPDLLHQLIKGTFEDHLVEWVVEYLHITHREKGALEIIEDIDHRFTYYNQWTGDDSKALMKVFLAAIAGYVPSAMVHCIANFIDACYISC</sequence>
<accession>A0ACC0UKX1</accession>
<comment type="caution">
    <text evidence="1">The sequence shown here is derived from an EMBL/GenBank/DDBJ whole genome shotgun (WGS) entry which is preliminary data.</text>
</comment>
<dbReference type="EMBL" id="JAGFNK010000018">
    <property type="protein sequence ID" value="KAI9511704.1"/>
    <property type="molecule type" value="Genomic_DNA"/>
</dbReference>
<protein>
    <submittedName>
        <fullName evidence="1">Uncharacterized protein</fullName>
    </submittedName>
</protein>
<gene>
    <name evidence="1" type="ORF">F5148DRAFT_1274142</name>
</gene>
<dbReference type="Proteomes" id="UP001207468">
    <property type="component" value="Unassembled WGS sequence"/>
</dbReference>
<reference evidence="1" key="1">
    <citation type="submission" date="2021-03" db="EMBL/GenBank/DDBJ databases">
        <title>Evolutionary priming and transition to the ectomycorrhizal habit in an iconic lineage of mushroom-forming fungi: is preadaptation a requirement?</title>
        <authorList>
            <consortium name="DOE Joint Genome Institute"/>
            <person name="Looney B.P."/>
            <person name="Miyauchi S."/>
            <person name="Morin E."/>
            <person name="Drula E."/>
            <person name="Courty P.E."/>
            <person name="Chicoki N."/>
            <person name="Fauchery L."/>
            <person name="Kohler A."/>
            <person name="Kuo A."/>
            <person name="LaButti K."/>
            <person name="Pangilinan J."/>
            <person name="Lipzen A."/>
            <person name="Riley R."/>
            <person name="Andreopoulos W."/>
            <person name="He G."/>
            <person name="Johnson J."/>
            <person name="Barry K.W."/>
            <person name="Grigoriev I.V."/>
            <person name="Nagy L."/>
            <person name="Hibbett D."/>
            <person name="Henrissat B."/>
            <person name="Matheny P.B."/>
            <person name="Labbe J."/>
            <person name="Martin A.F."/>
        </authorList>
    </citation>
    <scope>NUCLEOTIDE SEQUENCE</scope>
    <source>
        <strain evidence="1">BPL698</strain>
    </source>
</reference>
<evidence type="ECO:0000313" key="1">
    <source>
        <dbReference type="EMBL" id="KAI9511704.1"/>
    </source>
</evidence>
<evidence type="ECO:0000313" key="2">
    <source>
        <dbReference type="Proteomes" id="UP001207468"/>
    </source>
</evidence>
<proteinExistence type="predicted"/>
<organism evidence="1 2">
    <name type="scientific">Russula earlei</name>
    <dbReference type="NCBI Taxonomy" id="71964"/>
    <lineage>
        <taxon>Eukaryota</taxon>
        <taxon>Fungi</taxon>
        <taxon>Dikarya</taxon>
        <taxon>Basidiomycota</taxon>
        <taxon>Agaricomycotina</taxon>
        <taxon>Agaricomycetes</taxon>
        <taxon>Russulales</taxon>
        <taxon>Russulaceae</taxon>
        <taxon>Russula</taxon>
    </lineage>
</organism>